<dbReference type="InterPro" id="IPR054722">
    <property type="entry name" value="PolX-like_BBD"/>
</dbReference>
<comment type="caution">
    <text evidence="6">The sequence shown here is derived from an EMBL/GenBank/DDBJ whole genome shotgun (WGS) entry which is preliminary data.</text>
</comment>
<feature type="domain" description="Reverse transcriptase Ty1/copia-type" evidence="3">
    <location>
        <begin position="282"/>
        <end position="378"/>
    </location>
</feature>
<gene>
    <name evidence="6" type="ORF">Tci_007704</name>
</gene>
<feature type="compositionally biased region" description="Basic and acidic residues" evidence="2">
    <location>
        <begin position="618"/>
        <end position="635"/>
    </location>
</feature>
<organism evidence="6">
    <name type="scientific">Tanacetum cinerariifolium</name>
    <name type="common">Dalmatian daisy</name>
    <name type="synonym">Chrysanthemum cinerariifolium</name>
    <dbReference type="NCBI Taxonomy" id="118510"/>
    <lineage>
        <taxon>Eukaryota</taxon>
        <taxon>Viridiplantae</taxon>
        <taxon>Streptophyta</taxon>
        <taxon>Embryophyta</taxon>
        <taxon>Tracheophyta</taxon>
        <taxon>Spermatophyta</taxon>
        <taxon>Magnoliopsida</taxon>
        <taxon>eudicotyledons</taxon>
        <taxon>Gunneridae</taxon>
        <taxon>Pentapetalae</taxon>
        <taxon>asterids</taxon>
        <taxon>campanulids</taxon>
        <taxon>Asterales</taxon>
        <taxon>Asteraceae</taxon>
        <taxon>Asteroideae</taxon>
        <taxon>Anthemideae</taxon>
        <taxon>Anthemidinae</taxon>
        <taxon>Tanacetum</taxon>
    </lineage>
</organism>
<keyword evidence="1" id="KW-0064">Aspartyl protease</keyword>
<protein>
    <submittedName>
        <fullName evidence="6">Zinc finger, CCHC-type</fullName>
    </submittedName>
</protein>
<dbReference type="InterPro" id="IPR013103">
    <property type="entry name" value="RVT_2"/>
</dbReference>
<dbReference type="Pfam" id="PF07727">
    <property type="entry name" value="RVT_2"/>
    <property type="match status" value="1"/>
</dbReference>
<dbReference type="Pfam" id="PF22936">
    <property type="entry name" value="Pol_BBD"/>
    <property type="match status" value="1"/>
</dbReference>
<evidence type="ECO:0000259" key="5">
    <source>
        <dbReference type="Pfam" id="PF22936"/>
    </source>
</evidence>
<dbReference type="AlphaFoldDB" id="A0A6L2JFM4"/>
<dbReference type="Pfam" id="PF13976">
    <property type="entry name" value="gag_pre-integrs"/>
    <property type="match status" value="1"/>
</dbReference>
<evidence type="ECO:0000313" key="6">
    <source>
        <dbReference type="EMBL" id="GEU35726.1"/>
    </source>
</evidence>
<evidence type="ECO:0000259" key="4">
    <source>
        <dbReference type="Pfam" id="PF13976"/>
    </source>
</evidence>
<sequence>MVEEDAFLVDDFEVVYVLTTPMSELMEDDTVEAIRLMQLHGGLILVPRLMFLKIVVGLRHESIEDRSVLYMGDDHFAHVHGKGSVVLEFSSGKSITLFNVLYVLKLRLGYYNNGMFMLNLNKVPDNFGSVYMSSSTVVNSSLWHACLRHVHYKRMLEMSKDDLIPAIDENLEKCLSEGFWGEAMLTACYLLNMVPNKRNKTTPYEPWFYVIEPNDSVSINLIIESRIAIFDENHFSSIPRPKDIIPNFDESQRDDHSNDVPSETLEPRGEAIDDEIGSIMENNTWVLFDLPPYCKPLGCKWIFKRKMKFDGTIDKFKARLVIQGFRQKEGIDFFDTYAPVALITTIRLLLDLSAIQNLVIHQMDVKTTFLNGDLDKEVKFESSGKGVVICLYVDDMLILGTNQNQVDKTKKILSSRFSMKSMGEADGILDNKIKLSTPMDPLEKLKLNTGDVPFHGLSTSKTCITGSTMESEFVALAAFEKIVSDTQQKTLYNSSKFLICDLVRRTQIVTLLVLSRQRFRATQAYIRFCGVGGGPLEMVKRWIGKWSKQETNGPPRFLPEDRHRKICEKHYNQKLSIMAEKVHQEKLQGVQTRLTYGESSWQKAETKKRLGFPSQSRATEKEEPRKGMQVKRDVPAQEGQPKIQTIEGKRQDTMFGVMLHAPAKEKERSKENGTRLIEQTAGNPHELGKLTSLKASINEADIRSLTRKNKNPLMRRTYPSLGYAKKLIHLPFGSKAFLRNFLQQKKYINDPVKIHHIKQKEGDSIEAFMERFKAESMHVNKAPECMMVYGFMHGITNPDLIKRLNDNIPKSINEMMSMTIAFLRGEVAVAN</sequence>
<evidence type="ECO:0000259" key="3">
    <source>
        <dbReference type="Pfam" id="PF07727"/>
    </source>
</evidence>
<keyword evidence="1" id="KW-0378">Hydrolase</keyword>
<proteinExistence type="predicted"/>
<dbReference type="EMBL" id="BKCJ010000724">
    <property type="protein sequence ID" value="GEU35726.1"/>
    <property type="molecule type" value="Genomic_DNA"/>
</dbReference>
<feature type="region of interest" description="Disordered" evidence="2">
    <location>
        <begin position="605"/>
        <end position="640"/>
    </location>
</feature>
<reference evidence="6" key="1">
    <citation type="journal article" date="2019" name="Sci. Rep.">
        <title>Draft genome of Tanacetum cinerariifolium, the natural source of mosquito coil.</title>
        <authorList>
            <person name="Yamashiro T."/>
            <person name="Shiraishi A."/>
            <person name="Satake H."/>
            <person name="Nakayama K."/>
        </authorList>
    </citation>
    <scope>NUCLEOTIDE SEQUENCE</scope>
</reference>
<keyword evidence="1" id="KW-0645">Protease</keyword>
<accession>A0A6L2JFM4</accession>
<evidence type="ECO:0000256" key="1">
    <source>
        <dbReference type="ARBA" id="ARBA00022750"/>
    </source>
</evidence>
<name>A0A6L2JFM4_TANCI</name>
<dbReference type="SUPFAM" id="SSF56672">
    <property type="entry name" value="DNA/RNA polymerases"/>
    <property type="match status" value="1"/>
</dbReference>
<dbReference type="GO" id="GO:0004190">
    <property type="term" value="F:aspartic-type endopeptidase activity"/>
    <property type="evidence" value="ECO:0007669"/>
    <property type="project" value="UniProtKB-KW"/>
</dbReference>
<feature type="region of interest" description="Disordered" evidence="2">
    <location>
        <begin position="246"/>
        <end position="267"/>
    </location>
</feature>
<feature type="domain" description="Retrovirus-related Pol polyprotein from transposon TNT 1-94-like beta-barrel" evidence="5">
    <location>
        <begin position="65"/>
        <end position="107"/>
    </location>
</feature>
<feature type="domain" description="GAG-pre-integrase" evidence="4">
    <location>
        <begin position="114"/>
        <end position="174"/>
    </location>
</feature>
<dbReference type="InterPro" id="IPR043502">
    <property type="entry name" value="DNA/RNA_pol_sf"/>
</dbReference>
<evidence type="ECO:0000256" key="2">
    <source>
        <dbReference type="SAM" id="MobiDB-lite"/>
    </source>
</evidence>
<dbReference type="InterPro" id="IPR025724">
    <property type="entry name" value="GAG-pre-integrase_dom"/>
</dbReference>